<comment type="caution">
    <text evidence="1">The sequence shown here is derived from an EMBL/GenBank/DDBJ whole genome shotgun (WGS) entry which is preliminary data.</text>
</comment>
<organism evidence="1 2">
    <name type="scientific">Methylorubrum populi</name>
    <dbReference type="NCBI Taxonomy" id="223967"/>
    <lineage>
        <taxon>Bacteria</taxon>
        <taxon>Pseudomonadati</taxon>
        <taxon>Pseudomonadota</taxon>
        <taxon>Alphaproteobacteria</taxon>
        <taxon>Hyphomicrobiales</taxon>
        <taxon>Methylobacteriaceae</taxon>
        <taxon>Methylorubrum</taxon>
    </lineage>
</organism>
<evidence type="ECO:0000313" key="1">
    <source>
        <dbReference type="EMBL" id="KAB7787255.1"/>
    </source>
</evidence>
<dbReference type="Pfam" id="PF12096">
    <property type="entry name" value="DUF3572"/>
    <property type="match status" value="1"/>
</dbReference>
<dbReference type="Proteomes" id="UP000469949">
    <property type="component" value="Unassembled WGS sequence"/>
</dbReference>
<gene>
    <name evidence="1" type="ORF">F8B43_0691</name>
</gene>
<dbReference type="EMBL" id="WEKV01000004">
    <property type="protein sequence ID" value="KAB7787255.1"/>
    <property type="molecule type" value="Genomic_DNA"/>
</dbReference>
<name>A0A177ITN9_9HYPH</name>
<proteinExistence type="predicted"/>
<accession>A0A177ITN9</accession>
<protein>
    <submittedName>
        <fullName evidence="1">Uncharacterized protein</fullName>
    </submittedName>
</protein>
<dbReference type="OMA" id="NHEPTAM"/>
<evidence type="ECO:0000313" key="2">
    <source>
        <dbReference type="Proteomes" id="UP000469949"/>
    </source>
</evidence>
<dbReference type="RefSeq" id="WP_012452839.1">
    <property type="nucleotide sequence ID" value="NZ_CP039546.1"/>
</dbReference>
<dbReference type="InterPro" id="IPR021955">
    <property type="entry name" value="DUF3572"/>
</dbReference>
<dbReference type="AlphaFoldDB" id="A0A177ITN9"/>
<sequence length="98" mass="10708">MKRKLDHSDGASERLAIEVLGWLAADEERLFRFVAASGLEPGTLRESLHDPGFLGAVLDHVMSDEPSLLACAEALDVKPERIASAWQRLQPPPFDEGG</sequence>
<reference evidence="1 2" key="1">
    <citation type="submission" date="2019-10" db="EMBL/GenBank/DDBJ databases">
        <title>Draft Genome Sequence of the Caffeine Degrading Methylotroph Methylorubrum populi PINKEL.</title>
        <authorList>
            <person name="Dawson S.C."/>
            <person name="Zhang X."/>
            <person name="Wright M.E."/>
            <person name="Sharma G."/>
            <person name="Langner J.T."/>
            <person name="Ditty J.L."/>
            <person name="Subuyuj G.A."/>
        </authorList>
    </citation>
    <scope>NUCLEOTIDE SEQUENCE [LARGE SCALE GENOMIC DNA]</scope>
    <source>
        <strain evidence="1 2">Pinkel</strain>
    </source>
</reference>